<reference evidence="2 3" key="1">
    <citation type="journal article" date="2019" name="Sci. Rep.">
        <title>Orb-weaving spider Araneus ventricosus genome elucidates the spidroin gene catalogue.</title>
        <authorList>
            <person name="Kono N."/>
            <person name="Nakamura H."/>
            <person name="Ohtoshi R."/>
            <person name="Moran D.A.P."/>
            <person name="Shinohara A."/>
            <person name="Yoshida Y."/>
            <person name="Fujiwara M."/>
            <person name="Mori M."/>
            <person name="Tomita M."/>
            <person name="Arakawa K."/>
        </authorList>
    </citation>
    <scope>NUCLEOTIDE SEQUENCE [LARGE SCALE GENOMIC DNA]</scope>
</reference>
<dbReference type="Proteomes" id="UP000499080">
    <property type="component" value="Unassembled WGS sequence"/>
</dbReference>
<keyword evidence="3" id="KW-1185">Reference proteome</keyword>
<comment type="caution">
    <text evidence="2">The sequence shown here is derived from an EMBL/GenBank/DDBJ whole genome shotgun (WGS) entry which is preliminary data.</text>
</comment>
<evidence type="ECO:0000313" key="3">
    <source>
        <dbReference type="Proteomes" id="UP000499080"/>
    </source>
</evidence>
<sequence>MTDRSFYKPTKDRFSGQKTKLSHGSCSGPLFWNLIADEILTEELPSDVHLQAFADDFIFHICPGTREGLKVLAQQAVDIFKTWTDK</sequence>
<dbReference type="OrthoDB" id="6538033at2759"/>
<protein>
    <recommendedName>
        <fullName evidence="4">Reverse transcriptase domain-containing protein</fullName>
    </recommendedName>
</protein>
<feature type="compositionally biased region" description="Basic and acidic residues" evidence="1">
    <location>
        <begin position="1"/>
        <end position="15"/>
    </location>
</feature>
<evidence type="ECO:0000313" key="2">
    <source>
        <dbReference type="EMBL" id="GBM00508.1"/>
    </source>
</evidence>
<feature type="region of interest" description="Disordered" evidence="1">
    <location>
        <begin position="1"/>
        <end position="23"/>
    </location>
</feature>
<accession>A0A4Y2C9S4</accession>
<gene>
    <name evidence="2" type="ORF">AVEN_111736_1</name>
</gene>
<proteinExistence type="predicted"/>
<organism evidence="2 3">
    <name type="scientific">Araneus ventricosus</name>
    <name type="common">Orbweaver spider</name>
    <name type="synonym">Epeira ventricosa</name>
    <dbReference type="NCBI Taxonomy" id="182803"/>
    <lineage>
        <taxon>Eukaryota</taxon>
        <taxon>Metazoa</taxon>
        <taxon>Ecdysozoa</taxon>
        <taxon>Arthropoda</taxon>
        <taxon>Chelicerata</taxon>
        <taxon>Arachnida</taxon>
        <taxon>Araneae</taxon>
        <taxon>Araneomorphae</taxon>
        <taxon>Entelegynae</taxon>
        <taxon>Araneoidea</taxon>
        <taxon>Araneidae</taxon>
        <taxon>Araneus</taxon>
    </lineage>
</organism>
<evidence type="ECO:0008006" key="4">
    <source>
        <dbReference type="Google" id="ProtNLM"/>
    </source>
</evidence>
<dbReference type="AlphaFoldDB" id="A0A4Y2C9S4"/>
<evidence type="ECO:0000256" key="1">
    <source>
        <dbReference type="SAM" id="MobiDB-lite"/>
    </source>
</evidence>
<name>A0A4Y2C9S4_ARAVE</name>
<dbReference type="EMBL" id="BGPR01000157">
    <property type="protein sequence ID" value="GBM00508.1"/>
    <property type="molecule type" value="Genomic_DNA"/>
</dbReference>